<evidence type="ECO:0000256" key="1">
    <source>
        <dbReference type="ARBA" id="ARBA00000677"/>
    </source>
</evidence>
<comment type="catalytic activity">
    <reaction evidence="1 7">
        <text>Cleavage of hydrophobic, N-terminal signal or leader sequences from secreted and periplasmic proteins.</text>
        <dbReference type="EC" id="3.4.21.89"/>
    </reaction>
</comment>
<dbReference type="Proteomes" id="UP000657177">
    <property type="component" value="Unassembled WGS sequence"/>
</dbReference>
<keyword evidence="7" id="KW-1133">Transmembrane helix</keyword>
<accession>A0A8J6LN62</accession>
<dbReference type="InterPro" id="IPR019757">
    <property type="entry name" value="Pept_S26A_signal_pept_1_Lys-AS"/>
</dbReference>
<keyword evidence="10" id="KW-1185">Reference proteome</keyword>
<sequence>MIFAIRRNCLLFFTFKIKCGHIPIAFGRRLALKFKTIFREILEVVLPALVLFLLLRTFVVEARYVPSPSMRPTIIEWDRFLVEKVSYRFREPRRGDIIVFHPTEKANYLANEQQGRQGEPVRLDDFIKRIVALPGETVEIAEGKVWINGVPLTEEYISPERRPIYEFGPITVGEDEYFVLGDNRNQSWDSHYWGTLPRKNIVGRAFWRFWPLKRIGPIR</sequence>
<evidence type="ECO:0000256" key="5">
    <source>
        <dbReference type="ARBA" id="ARBA00022801"/>
    </source>
</evidence>
<keyword evidence="7" id="KW-0645">Protease</keyword>
<keyword evidence="5 7" id="KW-0378">Hydrolase</keyword>
<evidence type="ECO:0000313" key="10">
    <source>
        <dbReference type="Proteomes" id="UP000657177"/>
    </source>
</evidence>
<dbReference type="NCBIfam" id="TIGR02227">
    <property type="entry name" value="sigpep_I_bact"/>
    <property type="match status" value="1"/>
</dbReference>
<evidence type="ECO:0000259" key="8">
    <source>
        <dbReference type="Pfam" id="PF10502"/>
    </source>
</evidence>
<dbReference type="Gene3D" id="2.10.109.10">
    <property type="entry name" value="Umud Fragment, subunit A"/>
    <property type="match status" value="1"/>
</dbReference>
<evidence type="ECO:0000256" key="3">
    <source>
        <dbReference type="ARBA" id="ARBA00009370"/>
    </source>
</evidence>
<dbReference type="GO" id="GO:0004252">
    <property type="term" value="F:serine-type endopeptidase activity"/>
    <property type="evidence" value="ECO:0007669"/>
    <property type="project" value="InterPro"/>
</dbReference>
<keyword evidence="7" id="KW-0812">Transmembrane</keyword>
<dbReference type="CDD" id="cd06530">
    <property type="entry name" value="S26_SPase_I"/>
    <property type="match status" value="1"/>
</dbReference>
<dbReference type="PROSITE" id="PS00760">
    <property type="entry name" value="SPASE_I_2"/>
    <property type="match status" value="1"/>
</dbReference>
<evidence type="ECO:0000256" key="2">
    <source>
        <dbReference type="ARBA" id="ARBA00004401"/>
    </source>
</evidence>
<dbReference type="SUPFAM" id="SSF51306">
    <property type="entry name" value="LexA/Signal peptidase"/>
    <property type="match status" value="1"/>
</dbReference>
<evidence type="ECO:0000256" key="7">
    <source>
        <dbReference type="RuleBase" id="RU362042"/>
    </source>
</evidence>
<dbReference type="InterPro" id="IPR019533">
    <property type="entry name" value="Peptidase_S26"/>
</dbReference>
<gene>
    <name evidence="9" type="primary">lepB</name>
    <name evidence="9" type="ORF">G5B42_08585</name>
</gene>
<feature type="active site" evidence="6">
    <location>
        <position position="69"/>
    </location>
</feature>
<feature type="active site" evidence="6">
    <location>
        <position position="128"/>
    </location>
</feature>
<dbReference type="PROSITE" id="PS00761">
    <property type="entry name" value="SPASE_I_3"/>
    <property type="match status" value="1"/>
</dbReference>
<dbReference type="Pfam" id="PF10502">
    <property type="entry name" value="Peptidase_S26"/>
    <property type="match status" value="1"/>
</dbReference>
<protein>
    <recommendedName>
        <fullName evidence="4 7">Signal peptidase I</fullName>
        <ecNumber evidence="4 7">3.4.21.89</ecNumber>
    </recommendedName>
</protein>
<evidence type="ECO:0000313" key="9">
    <source>
        <dbReference type="EMBL" id="MBA2133593.1"/>
    </source>
</evidence>
<evidence type="ECO:0000256" key="6">
    <source>
        <dbReference type="PIRSR" id="PIRSR600223-1"/>
    </source>
</evidence>
<dbReference type="EC" id="3.4.21.89" evidence="4 7"/>
<dbReference type="GO" id="GO:0005886">
    <property type="term" value="C:plasma membrane"/>
    <property type="evidence" value="ECO:0007669"/>
    <property type="project" value="UniProtKB-SubCell"/>
</dbReference>
<reference evidence="9" key="1">
    <citation type="submission" date="2020-06" db="EMBL/GenBank/DDBJ databases">
        <title>Novel chitinolytic bacterium.</title>
        <authorList>
            <person name="Ungkulpasvich U."/>
            <person name="Kosugi A."/>
            <person name="Uke A."/>
        </authorList>
    </citation>
    <scope>NUCLEOTIDE SEQUENCE</scope>
    <source>
        <strain evidence="9">UUS1-1</strain>
    </source>
</reference>
<organism evidence="9 10">
    <name type="scientific">Capillibacterium thermochitinicola</name>
    <dbReference type="NCBI Taxonomy" id="2699427"/>
    <lineage>
        <taxon>Bacteria</taxon>
        <taxon>Bacillati</taxon>
        <taxon>Bacillota</taxon>
        <taxon>Capillibacterium</taxon>
    </lineage>
</organism>
<evidence type="ECO:0000256" key="4">
    <source>
        <dbReference type="ARBA" id="ARBA00013208"/>
    </source>
</evidence>
<dbReference type="InterPro" id="IPR036286">
    <property type="entry name" value="LexA/Signal_pep-like_sf"/>
</dbReference>
<dbReference type="PANTHER" id="PTHR43390:SF1">
    <property type="entry name" value="CHLOROPLAST PROCESSING PEPTIDASE"/>
    <property type="match status" value="1"/>
</dbReference>
<dbReference type="PRINTS" id="PR00727">
    <property type="entry name" value="LEADERPTASE"/>
</dbReference>
<feature type="transmembrane region" description="Helical" evidence="7">
    <location>
        <begin position="37"/>
        <end position="59"/>
    </location>
</feature>
<dbReference type="GO" id="GO:0009003">
    <property type="term" value="F:signal peptidase activity"/>
    <property type="evidence" value="ECO:0007669"/>
    <property type="project" value="UniProtKB-EC"/>
</dbReference>
<comment type="similarity">
    <text evidence="3 7">Belongs to the peptidase S26 family.</text>
</comment>
<dbReference type="PANTHER" id="PTHR43390">
    <property type="entry name" value="SIGNAL PEPTIDASE I"/>
    <property type="match status" value="1"/>
</dbReference>
<dbReference type="GO" id="GO:0006465">
    <property type="term" value="P:signal peptide processing"/>
    <property type="evidence" value="ECO:0007669"/>
    <property type="project" value="InterPro"/>
</dbReference>
<dbReference type="EMBL" id="JAAKDE010000016">
    <property type="protein sequence ID" value="MBA2133593.1"/>
    <property type="molecule type" value="Genomic_DNA"/>
</dbReference>
<comment type="caution">
    <text evidence="9">The sequence shown here is derived from an EMBL/GenBank/DDBJ whole genome shotgun (WGS) entry which is preliminary data.</text>
</comment>
<dbReference type="InterPro" id="IPR019758">
    <property type="entry name" value="Pept_S26A_signal_pept_1_CS"/>
</dbReference>
<feature type="domain" description="Peptidase S26" evidence="8">
    <location>
        <begin position="39"/>
        <end position="210"/>
    </location>
</feature>
<dbReference type="AlphaFoldDB" id="A0A8J6LN62"/>
<comment type="subcellular location">
    <subcellularLocation>
        <location evidence="2">Cell membrane</location>
        <topology evidence="2">Single-pass type II membrane protein</topology>
    </subcellularLocation>
    <subcellularLocation>
        <location evidence="7">Membrane</location>
        <topology evidence="7">Single-pass type II membrane protein</topology>
    </subcellularLocation>
</comment>
<dbReference type="InterPro" id="IPR000223">
    <property type="entry name" value="Pept_S26A_signal_pept_1"/>
</dbReference>
<proteinExistence type="inferred from homology"/>
<keyword evidence="7" id="KW-0472">Membrane</keyword>
<name>A0A8J6LN62_9FIRM</name>